<feature type="chain" id="PRO_5006622239" evidence="2">
    <location>
        <begin position="24"/>
        <end position="1450"/>
    </location>
</feature>
<dbReference type="Proteomes" id="UP000051952">
    <property type="component" value="Unassembled WGS sequence"/>
</dbReference>
<dbReference type="VEuPathDB" id="TriTrypDB:BSAL_08880"/>
<protein>
    <submittedName>
        <fullName evidence="3">Membrane-associated protein, putative</fullName>
    </submittedName>
</protein>
<keyword evidence="1" id="KW-1133">Transmembrane helix</keyword>
<feature type="transmembrane region" description="Helical" evidence="1">
    <location>
        <begin position="1287"/>
        <end position="1308"/>
    </location>
</feature>
<dbReference type="EMBL" id="CYKH01001453">
    <property type="protein sequence ID" value="CUG87149.1"/>
    <property type="molecule type" value="Genomic_DNA"/>
</dbReference>
<organism evidence="3 4">
    <name type="scientific">Bodo saltans</name>
    <name type="common">Flagellated protozoan</name>
    <dbReference type="NCBI Taxonomy" id="75058"/>
    <lineage>
        <taxon>Eukaryota</taxon>
        <taxon>Discoba</taxon>
        <taxon>Euglenozoa</taxon>
        <taxon>Kinetoplastea</taxon>
        <taxon>Metakinetoplastina</taxon>
        <taxon>Eubodonida</taxon>
        <taxon>Bodonidae</taxon>
        <taxon>Bodo</taxon>
    </lineage>
</organism>
<gene>
    <name evidence="3" type="ORF">BSAL_08880</name>
</gene>
<keyword evidence="4" id="KW-1185">Reference proteome</keyword>
<keyword evidence="2" id="KW-0732">Signal</keyword>
<evidence type="ECO:0000313" key="3">
    <source>
        <dbReference type="EMBL" id="CUG87149.1"/>
    </source>
</evidence>
<evidence type="ECO:0000256" key="2">
    <source>
        <dbReference type="SAM" id="SignalP"/>
    </source>
</evidence>
<feature type="transmembrane region" description="Helical" evidence="1">
    <location>
        <begin position="1119"/>
        <end position="1139"/>
    </location>
</feature>
<reference evidence="4" key="1">
    <citation type="submission" date="2015-09" db="EMBL/GenBank/DDBJ databases">
        <authorList>
            <consortium name="Pathogen Informatics"/>
        </authorList>
    </citation>
    <scope>NUCLEOTIDE SEQUENCE [LARGE SCALE GENOMIC DNA]</scope>
    <source>
        <strain evidence="4">Lake Konstanz</strain>
    </source>
</reference>
<accession>A0A0S4JDT5</accession>
<proteinExistence type="predicted"/>
<sequence>MAALLLTVVVNLQLLLFSSSSWALYGFEIPCDSSKYSNLNPFEITSHQSYTLTNCKYRSSEITQGTSSPPPPFVYLMINKSLTTLESIRVDVVGGDVIPLLLFSEYSAVNEMKKILIRLNGVRLLNYIENRSSDAPSLSIISTNVQRISNISMIVTNSTVDITTVTSNATYKGAASSVIVLLLNVNPQIGYEFSANIVNVTIQSSNISVRVEGTSPSNIVAFVRISAGSRASIDQVAFHVVGSAMKLIVNATLVVVDYRPIAPAFFSIRCSFWEPCFVSRITFVAERATIPAAVGESDVLTSVGDGGELVPFGELTTTHLVLDQTVPGTFSNRSGGDEGTDDTAALVFVNNFLNASAISIVIHQNTTVFVGCNCGQRCDSALDSGKASVRARVADISGRTQTQSTSAITRILFNMTDAHLVVTAPKTALGITVDTFISLEGLIVLFERCVIAFQSTNLNIGQGTRNQAFLEVSAADNTTGLNVLIRDVTGVFDVENGGCFIVISTAVNLLGNISRATIVLTRVKLTVNAVLGTAAVLQPFFDQPSFTVTALTTGASLINVAPHDPNYGLDGAELNLYITNSSLDATHTTDLPAVFLALIVSIIAVVNAARSLENCTVTLTNTHVVRHFSYSAGPASWMRGTDVHFNTTALVNLINIAAVVAATSSLASAFAPLLGGGSYHTNISTSIVANCTVSYDEALVPSSSDSVSFINLPTMSNRSTYMISNSWPSRAKTFGAPIGCIGGAQLLGNSRITVEHMSGVSMLLFVFLQPFEAQVGSQIIFDNISATARDFQLRMNKFTIGSETWNGPKAKLKIGVLQHSTTSTQPPVLLIQRCSFHNFASLIMAEAVDNESSSLPDVTKPFVFLDLGCNLWDGAPLLPSAIGLDLSSPNRPIVNYRGGSSYNENLKCRGFFSDTNSITRSVDLPVVIVQPPPPPIPPAVMTTVTTVVGVVGAAAAASGAMFDAQGLIALGRSSCAPPILRAATAASQFLLSPFYFLGDKAMVFGNIAVFVLIHGVHRLLLRRYKSKEEHQQTLNLFQVDSVGPLPSTDATKGQTSIKCLTAEEEESLIDFNSETLTPPFSHHHATLAPIPPTTTSSLPAAVATLQLHQKVGIQLRAEVALRFPNHSVAIGLLLAPGVANGGTRELFSGTIPGTISGVVALLVVAAGVWWRVTCGRSMVVGRFRFTAYRRGARQRAAAPWALPLGIWGPPSLRFTHGRLRGSVRLGGEWLSALPVTVSLLIQSISSIPVPTSWCVGMWGALSFIQLAAATMTALFRPSRAPLSDVLLVLGLVAAAGIQIVAGLIAAGVEDLLSLLSALSLVTMIVSLLKMIHTVYMALWERKQQHLVAPRDEEEGIHDVSGRDHLLPLSVVHQQQHLRGRNDVKAGNENSAASASEAFYFDSTHIPSFFLRSSQEEDVMLRAPPSKMDVDEALRCLIAGACAKVRRRKII</sequence>
<feature type="signal peptide" evidence="2">
    <location>
        <begin position="1"/>
        <end position="23"/>
    </location>
</feature>
<feature type="transmembrane region" description="Helical" evidence="1">
    <location>
        <begin position="1151"/>
        <end position="1172"/>
    </location>
</feature>
<name>A0A0S4JDT5_BODSA</name>
<feature type="transmembrane region" description="Helical" evidence="1">
    <location>
        <begin position="1003"/>
        <end position="1021"/>
    </location>
</feature>
<feature type="transmembrane region" description="Helical" evidence="1">
    <location>
        <begin position="1314"/>
        <end position="1338"/>
    </location>
</feature>
<keyword evidence="1" id="KW-0812">Transmembrane</keyword>
<evidence type="ECO:0000313" key="4">
    <source>
        <dbReference type="Proteomes" id="UP000051952"/>
    </source>
</evidence>
<evidence type="ECO:0000256" key="1">
    <source>
        <dbReference type="SAM" id="Phobius"/>
    </source>
</evidence>
<keyword evidence="1" id="KW-0472">Membrane</keyword>